<evidence type="ECO:0000313" key="7">
    <source>
        <dbReference type="Proteomes" id="UP000441333"/>
    </source>
</evidence>
<dbReference type="InterPro" id="IPR029044">
    <property type="entry name" value="Nucleotide-diphossugar_trans"/>
</dbReference>
<feature type="transmembrane region" description="Helical" evidence="4">
    <location>
        <begin position="6"/>
        <end position="26"/>
    </location>
</feature>
<feature type="transmembrane region" description="Helical" evidence="4">
    <location>
        <begin position="309"/>
        <end position="327"/>
    </location>
</feature>
<evidence type="ECO:0000259" key="5">
    <source>
        <dbReference type="Pfam" id="PF00535"/>
    </source>
</evidence>
<keyword evidence="3 6" id="KW-0808">Transferase</keyword>
<feature type="transmembrane region" description="Helical" evidence="4">
    <location>
        <begin position="339"/>
        <end position="363"/>
    </location>
</feature>
<dbReference type="PANTHER" id="PTHR43630">
    <property type="entry name" value="POLY-BETA-1,6-N-ACETYL-D-GLUCOSAMINE SYNTHASE"/>
    <property type="match status" value="1"/>
</dbReference>
<dbReference type="Pfam" id="PF00535">
    <property type="entry name" value="Glycos_transf_2"/>
    <property type="match status" value="1"/>
</dbReference>
<dbReference type="EMBL" id="WAAT01000044">
    <property type="protein sequence ID" value="KAB1067817.1"/>
    <property type="molecule type" value="Genomic_DNA"/>
</dbReference>
<organism evidence="6 7">
    <name type="scientific">Pseudotamlana haliotis</name>
    <dbReference type="NCBI Taxonomy" id="2614804"/>
    <lineage>
        <taxon>Bacteria</taxon>
        <taxon>Pseudomonadati</taxon>
        <taxon>Bacteroidota</taxon>
        <taxon>Flavobacteriia</taxon>
        <taxon>Flavobacteriales</taxon>
        <taxon>Flavobacteriaceae</taxon>
        <taxon>Pseudotamlana</taxon>
    </lineage>
</organism>
<dbReference type="RefSeq" id="WP_150939152.1">
    <property type="nucleotide sequence ID" value="NZ_WAAT01000044.1"/>
</dbReference>
<accession>A0A6N6MI22</accession>
<name>A0A6N6MI22_9FLAO</name>
<evidence type="ECO:0000256" key="4">
    <source>
        <dbReference type="SAM" id="Phobius"/>
    </source>
</evidence>
<reference evidence="6 7" key="1">
    <citation type="submission" date="2019-09" db="EMBL/GenBank/DDBJ databases">
        <authorList>
            <person name="Cao W.R."/>
        </authorList>
    </citation>
    <scope>NUCLEOTIDE SEQUENCE [LARGE SCALE GENOMIC DNA]</scope>
    <source>
        <strain evidence="6 7">B1N29</strain>
    </source>
</reference>
<dbReference type="GO" id="GO:0016757">
    <property type="term" value="F:glycosyltransferase activity"/>
    <property type="evidence" value="ECO:0007669"/>
    <property type="project" value="UniProtKB-KW"/>
</dbReference>
<dbReference type="SUPFAM" id="SSF53448">
    <property type="entry name" value="Nucleotide-diphospho-sugar transferases"/>
    <property type="match status" value="1"/>
</dbReference>
<dbReference type="AlphaFoldDB" id="A0A6N6MI22"/>
<evidence type="ECO:0000313" key="6">
    <source>
        <dbReference type="EMBL" id="KAB1067817.1"/>
    </source>
</evidence>
<keyword evidence="7" id="KW-1185">Reference proteome</keyword>
<dbReference type="PANTHER" id="PTHR43630:SF1">
    <property type="entry name" value="POLY-BETA-1,6-N-ACETYL-D-GLUCOSAMINE SYNTHASE"/>
    <property type="match status" value="1"/>
</dbReference>
<comment type="caution">
    <text evidence="6">The sequence shown here is derived from an EMBL/GenBank/DDBJ whole genome shotgun (WGS) entry which is preliminary data.</text>
</comment>
<feature type="transmembrane region" description="Helical" evidence="4">
    <location>
        <begin position="283"/>
        <end position="303"/>
    </location>
</feature>
<evidence type="ECO:0000256" key="2">
    <source>
        <dbReference type="ARBA" id="ARBA00022676"/>
    </source>
</evidence>
<comment type="similarity">
    <text evidence="1">Belongs to the glycosyltransferase 2 family.</text>
</comment>
<sequence>MPLLDFVMYTFLVVVGIQVIFYVLFYSRFAFSKQQRTTQNVVPVSVIICAKNEAENLKTFLPSVCAQNHPNFEIVLINDSSTDDTLDIMEEFKATYPNIKLVNVKSIEAFWGNKKYALTLGIKAATHEYLLFTDADCKPLSENWVSEMTAHFSQSKSVILGYGAYAKIKNSFLDKLIRFETLVTATNYFSFALAGMPYMGVGRNLAYTRKEFFDANGFINHIKVRSGDDDLFVNQVATKSNTVCQYSAASFTESVPEQTFHDWYRQKRRHVSTAKLYKTPHKVLLAALYISNFMFWLLAILLLATQYQWKIVLGAFLLRIIMQYIILGVSAKKLKETDLIFFFPFIECFLILMQLFIFINNIISKPKHWN</sequence>
<keyword evidence="4" id="KW-0812">Transmembrane</keyword>
<evidence type="ECO:0000256" key="3">
    <source>
        <dbReference type="ARBA" id="ARBA00022679"/>
    </source>
</evidence>
<keyword evidence="4" id="KW-0472">Membrane</keyword>
<keyword evidence="4" id="KW-1133">Transmembrane helix</keyword>
<gene>
    <name evidence="6" type="ORF">F6U93_09450</name>
</gene>
<dbReference type="InterPro" id="IPR001173">
    <property type="entry name" value="Glyco_trans_2-like"/>
</dbReference>
<feature type="domain" description="Glycosyltransferase 2-like" evidence="5">
    <location>
        <begin position="45"/>
        <end position="177"/>
    </location>
</feature>
<proteinExistence type="inferred from homology"/>
<protein>
    <submittedName>
        <fullName evidence="6">Glycosyltransferase</fullName>
    </submittedName>
</protein>
<dbReference type="Gene3D" id="3.90.550.10">
    <property type="entry name" value="Spore Coat Polysaccharide Biosynthesis Protein SpsA, Chain A"/>
    <property type="match status" value="1"/>
</dbReference>
<evidence type="ECO:0000256" key="1">
    <source>
        <dbReference type="ARBA" id="ARBA00006739"/>
    </source>
</evidence>
<keyword evidence="2" id="KW-0328">Glycosyltransferase</keyword>
<dbReference type="Proteomes" id="UP000441333">
    <property type="component" value="Unassembled WGS sequence"/>
</dbReference>